<evidence type="ECO:0000313" key="1">
    <source>
        <dbReference type="EMBL" id="MEH7830152.1"/>
    </source>
</evidence>
<comment type="caution">
    <text evidence="1">The sequence shown here is derived from an EMBL/GenBank/DDBJ whole genome shotgun (WGS) entry which is preliminary data.</text>
</comment>
<name>A0ABU8C0U3_9RHOB</name>
<gene>
    <name evidence="1" type="ORF">V6590_18535</name>
</gene>
<protein>
    <submittedName>
        <fullName evidence="1">Uncharacterized protein</fullName>
    </submittedName>
</protein>
<proteinExistence type="predicted"/>
<dbReference type="RefSeq" id="WP_335425182.1">
    <property type="nucleotide sequence ID" value="NZ_JBALHR010000017.1"/>
</dbReference>
<keyword evidence="2" id="KW-1185">Reference proteome</keyword>
<organism evidence="1 2">
    <name type="scientific">Gemmobacter denitrificans</name>
    <dbReference type="NCBI Taxonomy" id="3123040"/>
    <lineage>
        <taxon>Bacteria</taxon>
        <taxon>Pseudomonadati</taxon>
        <taxon>Pseudomonadota</taxon>
        <taxon>Alphaproteobacteria</taxon>
        <taxon>Rhodobacterales</taxon>
        <taxon>Paracoccaceae</taxon>
        <taxon>Gemmobacter</taxon>
    </lineage>
</organism>
<dbReference type="Proteomes" id="UP001431963">
    <property type="component" value="Unassembled WGS sequence"/>
</dbReference>
<sequence length="78" mass="8555">MLQGFAQFQGPDIVVREERLAEGLAFAAAELGLSALAPARADFSALAAIWDTELEDAARDAYQRDYIGYGFGRWREAS</sequence>
<accession>A0ABU8C0U3</accession>
<reference evidence="1" key="1">
    <citation type="submission" date="2024-02" db="EMBL/GenBank/DDBJ databases">
        <title>Genome sequences of strain Gemmobacter sp. JM10B15.</title>
        <authorList>
            <person name="Zhang M."/>
        </authorList>
    </citation>
    <scope>NUCLEOTIDE SEQUENCE</scope>
    <source>
        <strain evidence="1">JM10B15</strain>
    </source>
</reference>
<dbReference type="EMBL" id="JBALHR010000017">
    <property type="protein sequence ID" value="MEH7830152.1"/>
    <property type="molecule type" value="Genomic_DNA"/>
</dbReference>
<evidence type="ECO:0000313" key="2">
    <source>
        <dbReference type="Proteomes" id="UP001431963"/>
    </source>
</evidence>